<protein>
    <submittedName>
        <fullName evidence="3">LPS sulfotransferase NodH</fullName>
    </submittedName>
</protein>
<dbReference type="Gene3D" id="3.40.50.300">
    <property type="entry name" value="P-loop containing nucleotide triphosphate hydrolases"/>
    <property type="match status" value="1"/>
</dbReference>
<feature type="active site" description="Proton acceptor" evidence="1">
    <location>
        <position position="32"/>
    </location>
</feature>
<dbReference type="SUPFAM" id="SSF52540">
    <property type="entry name" value="P-loop containing nucleoside triphosphate hydrolases"/>
    <property type="match status" value="1"/>
</dbReference>
<dbReference type="STRING" id="92487.SAMN02745130_01860"/>
<dbReference type="InterPro" id="IPR024628">
    <property type="entry name" value="Sulfotransferase_Stf0_dom"/>
</dbReference>
<dbReference type="PIRSF" id="PIRSF021497">
    <property type="entry name" value="Sulphotransferase_Stf0"/>
    <property type="match status" value="1"/>
</dbReference>
<evidence type="ECO:0000256" key="1">
    <source>
        <dbReference type="PIRSR" id="PIRSR021497-1"/>
    </source>
</evidence>
<dbReference type="EMBL" id="FUYB01000007">
    <property type="protein sequence ID" value="SKA78357.1"/>
    <property type="molecule type" value="Genomic_DNA"/>
</dbReference>
<dbReference type="GO" id="GO:0016740">
    <property type="term" value="F:transferase activity"/>
    <property type="evidence" value="ECO:0007669"/>
    <property type="project" value="UniProtKB-KW"/>
</dbReference>
<organism evidence="3 4">
    <name type="scientific">Thiothrix eikelboomii</name>
    <dbReference type="NCBI Taxonomy" id="92487"/>
    <lineage>
        <taxon>Bacteria</taxon>
        <taxon>Pseudomonadati</taxon>
        <taxon>Pseudomonadota</taxon>
        <taxon>Gammaproteobacteria</taxon>
        <taxon>Thiotrichales</taxon>
        <taxon>Thiotrichaceae</taxon>
        <taxon>Thiothrix</taxon>
    </lineage>
</organism>
<dbReference type="OrthoDB" id="5562925at2"/>
<dbReference type="Pfam" id="PF09037">
    <property type="entry name" value="Sulphotransf"/>
    <property type="match status" value="1"/>
</dbReference>
<keyword evidence="3" id="KW-0808">Transferase</keyword>
<keyword evidence="4" id="KW-1185">Reference proteome</keyword>
<dbReference type="AlphaFoldDB" id="A0A1T4WMH9"/>
<dbReference type="RefSeq" id="WP_078922324.1">
    <property type="nucleotide sequence ID" value="NZ_FUYB01000007.1"/>
</dbReference>
<evidence type="ECO:0000259" key="2">
    <source>
        <dbReference type="Pfam" id="PF09037"/>
    </source>
</evidence>
<evidence type="ECO:0000313" key="4">
    <source>
        <dbReference type="Proteomes" id="UP000190460"/>
    </source>
</evidence>
<sequence length="266" mass="30268">MKKIIICATQRSGSTLLCKELEATGVLGRPKEFYLKAATLSSKAEANDFIAMMTSAGTTENGVFAVKLMQDQWHLVEKAHSEFSTHLVSDISKKIFNKPKVERNAQSLYDFYKDALWVYLQRQDLIAQAVSREMARQTNICHAVPNGASKAGLGAKHGHCLEGSELIDYNLQTHYDFDSIFKHVQAIKREEQLWQEFFSAYKINPFSLSYERIVTAKAYLLDLAGKLNIHLPHKPVNSSLLKLANEVNDEWSQLFRQDLQTRHCMI</sequence>
<reference evidence="3 4" key="1">
    <citation type="submission" date="2017-02" db="EMBL/GenBank/DDBJ databases">
        <authorList>
            <person name="Peterson S.W."/>
        </authorList>
    </citation>
    <scope>NUCLEOTIDE SEQUENCE [LARGE SCALE GENOMIC DNA]</scope>
    <source>
        <strain evidence="3 4">ATCC 49788</strain>
    </source>
</reference>
<dbReference type="InterPro" id="IPR015124">
    <property type="entry name" value="Stf0"/>
</dbReference>
<evidence type="ECO:0000313" key="3">
    <source>
        <dbReference type="EMBL" id="SKA78357.1"/>
    </source>
</evidence>
<feature type="domain" description="Sulphotransferase Stf0" evidence="2">
    <location>
        <begin position="5"/>
        <end position="258"/>
    </location>
</feature>
<dbReference type="InterPro" id="IPR027417">
    <property type="entry name" value="P-loop_NTPase"/>
</dbReference>
<name>A0A1T4WMH9_9GAMM</name>
<gene>
    <name evidence="3" type="ORF">SAMN02745130_01860</name>
</gene>
<dbReference type="Proteomes" id="UP000190460">
    <property type="component" value="Unassembled WGS sequence"/>
</dbReference>
<accession>A0A1T4WMH9</accession>
<proteinExistence type="predicted"/>